<dbReference type="GO" id="GO:0008757">
    <property type="term" value="F:S-adenosylmethionine-dependent methyltransferase activity"/>
    <property type="evidence" value="ECO:0007669"/>
    <property type="project" value="InterPro"/>
</dbReference>
<keyword evidence="3" id="KW-0489">Methyltransferase</keyword>
<dbReference type="GO" id="GO:0032259">
    <property type="term" value="P:methylation"/>
    <property type="evidence" value="ECO:0007669"/>
    <property type="project" value="UniProtKB-KW"/>
</dbReference>
<dbReference type="Pfam" id="PF08241">
    <property type="entry name" value="Methyltransf_11"/>
    <property type="match status" value="1"/>
</dbReference>
<dbReference type="EC" id="2.1.-.-" evidence="3"/>
<protein>
    <submittedName>
        <fullName evidence="3">Class I SAM-dependent methyltransferase</fullName>
        <ecNumber evidence="3">2.1.-.-</ecNumber>
    </submittedName>
</protein>
<evidence type="ECO:0000313" key="4">
    <source>
        <dbReference type="Proteomes" id="UP000500895"/>
    </source>
</evidence>
<accession>A0A6G8ZZH3</accession>
<gene>
    <name evidence="3" type="ORF">HAV00_04185</name>
</gene>
<evidence type="ECO:0000256" key="1">
    <source>
        <dbReference type="SAM" id="MobiDB-lite"/>
    </source>
</evidence>
<reference evidence="3 4" key="1">
    <citation type="journal article" date="2020" name="Int. J. Syst. Evol. Microbiol.">
        <title>Description and complete genome sequences of Bradyrhizobium symbiodeficiens sp. nov., a non-symbiotic bacterium associated with legumes native to Canada.</title>
        <authorList>
            <person name="Bromfield E.S.P."/>
            <person name="Cloutier S."/>
            <person name="Nguyen H.D.T."/>
        </authorList>
    </citation>
    <scope>NUCLEOTIDE SEQUENCE [LARGE SCALE GENOMIC DNA]</scope>
    <source>
        <strain evidence="3 4">101S1MB</strain>
    </source>
</reference>
<dbReference type="EMBL" id="CP050066">
    <property type="protein sequence ID" value="QIP05499.1"/>
    <property type="molecule type" value="Genomic_DNA"/>
</dbReference>
<dbReference type="AlphaFoldDB" id="A0A6G8ZZH3"/>
<sequence>MSLHEGNWPDARSRRRQGPVAPERSLRIKAFYGLLPYVSHLARQRRMRRFVQLMDIKPGTRVLDLGGSPRIWDNVEIPLNVTMLNLPGAIPSAELESIREPGTNIHSFHHIEGDACKVSQFADASFDLIFSNSVIEHVGPEDKQEEFAREVIRLGKSYWVQTPSPWFPIEAHSGLPFYWFYPERFRAWLLARSRKTLPAWWTDYIATTRVLSHRRMAKLFPNARIRVEFLFGLPKSYVAYSGKTDTH</sequence>
<keyword evidence="3" id="KW-0808">Transferase</keyword>
<dbReference type="Gene3D" id="3.40.50.150">
    <property type="entry name" value="Vaccinia Virus protein VP39"/>
    <property type="match status" value="1"/>
</dbReference>
<organism evidence="3 4">
    <name type="scientific">Bradyrhizobium symbiodeficiens</name>
    <dbReference type="NCBI Taxonomy" id="1404367"/>
    <lineage>
        <taxon>Bacteria</taxon>
        <taxon>Pseudomonadati</taxon>
        <taxon>Pseudomonadota</taxon>
        <taxon>Alphaproteobacteria</taxon>
        <taxon>Hyphomicrobiales</taxon>
        <taxon>Nitrobacteraceae</taxon>
        <taxon>Bradyrhizobium</taxon>
    </lineage>
</organism>
<dbReference type="RefSeq" id="WP_166466839.1">
    <property type="nucleotide sequence ID" value="NZ_CP050066.2"/>
</dbReference>
<evidence type="ECO:0000313" key="3">
    <source>
        <dbReference type="EMBL" id="QIP05499.1"/>
    </source>
</evidence>
<dbReference type="Proteomes" id="UP000500895">
    <property type="component" value="Chromosome"/>
</dbReference>
<feature type="region of interest" description="Disordered" evidence="1">
    <location>
        <begin position="1"/>
        <end position="21"/>
    </location>
</feature>
<dbReference type="SUPFAM" id="SSF53335">
    <property type="entry name" value="S-adenosyl-L-methionine-dependent methyltransferases"/>
    <property type="match status" value="1"/>
</dbReference>
<evidence type="ECO:0000259" key="2">
    <source>
        <dbReference type="Pfam" id="PF08241"/>
    </source>
</evidence>
<dbReference type="CDD" id="cd02440">
    <property type="entry name" value="AdoMet_MTases"/>
    <property type="match status" value="1"/>
</dbReference>
<dbReference type="InterPro" id="IPR029063">
    <property type="entry name" value="SAM-dependent_MTases_sf"/>
</dbReference>
<proteinExistence type="predicted"/>
<dbReference type="InterPro" id="IPR013216">
    <property type="entry name" value="Methyltransf_11"/>
</dbReference>
<feature type="domain" description="Methyltransferase type 11" evidence="2">
    <location>
        <begin position="108"/>
        <end position="156"/>
    </location>
</feature>
<name>A0A6G8ZZH3_9BRAD</name>